<dbReference type="InterPro" id="IPR052773">
    <property type="entry name" value="Anaerobic_Peroxidase-Rel"/>
</dbReference>
<dbReference type="PROSITE" id="PS50905">
    <property type="entry name" value="FERRITIN_LIKE"/>
    <property type="match status" value="1"/>
</dbReference>
<name>A0A1J0GG08_9CLOT</name>
<dbReference type="InterPro" id="IPR009078">
    <property type="entry name" value="Ferritin-like_SF"/>
</dbReference>
<protein>
    <recommendedName>
        <fullName evidence="1">Ferritin-like diiron domain-containing protein</fullName>
    </recommendedName>
</protein>
<organism evidence="2 3">
    <name type="scientific">Clostridium estertheticum subsp. estertheticum</name>
    <dbReference type="NCBI Taxonomy" id="1552"/>
    <lineage>
        <taxon>Bacteria</taxon>
        <taxon>Bacillati</taxon>
        <taxon>Bacillota</taxon>
        <taxon>Clostridia</taxon>
        <taxon>Eubacteriales</taxon>
        <taxon>Clostridiaceae</taxon>
        <taxon>Clostridium</taxon>
    </lineage>
</organism>
<reference evidence="3" key="1">
    <citation type="journal article" date="2016" name="Front. Microbiol.">
        <title>Complete Genome Sequence of Clostridium estertheticum DSM 8809, a Microbe Identified in Spoiled Vacuum Packed Beef.</title>
        <authorList>
            <person name="Yu Z."/>
            <person name="Gunn L."/>
            <person name="Brennan E."/>
            <person name="Reid R."/>
            <person name="Wall P.G."/>
            <person name="Gaora O.P."/>
            <person name="Hurley D."/>
            <person name="Bolton D."/>
            <person name="Fanning S."/>
        </authorList>
    </citation>
    <scope>NUCLEOTIDE SEQUENCE [LARGE SCALE GENOMIC DNA]</scope>
    <source>
        <strain evidence="3">DSM 8809</strain>
    </source>
</reference>
<dbReference type="PANTHER" id="PTHR43339:SF1">
    <property type="entry name" value="RUBRERYTHRIN"/>
    <property type="match status" value="1"/>
</dbReference>
<gene>
    <name evidence="2" type="ORF">A7L45_06980</name>
</gene>
<evidence type="ECO:0000313" key="3">
    <source>
        <dbReference type="Proteomes" id="UP000182569"/>
    </source>
</evidence>
<dbReference type="EMBL" id="CP015756">
    <property type="protein sequence ID" value="APC39830.1"/>
    <property type="molecule type" value="Genomic_DNA"/>
</dbReference>
<sequence length="134" mass="14837">MSIYGVTKGTKFEEQVDKNGKGEEQGAGMYAGLAFLAKERGLDELSEVLLKIAVDEMRHAGIYAVLNGHTNQDIFEFLKKIAPAESNAFVKLNQFASQVREIGLEDAAKQIESIAMDERHHGELLVKLVDKESK</sequence>
<dbReference type="Gene3D" id="1.20.1260.10">
    <property type="match status" value="1"/>
</dbReference>
<dbReference type="SUPFAM" id="SSF47240">
    <property type="entry name" value="Ferritin-like"/>
    <property type="match status" value="1"/>
</dbReference>
<feature type="domain" description="Ferritin-like diiron" evidence="1">
    <location>
        <begin position="68"/>
        <end position="134"/>
    </location>
</feature>
<dbReference type="AlphaFoldDB" id="A0A1J0GG08"/>
<dbReference type="RefSeq" id="WP_071612124.1">
    <property type="nucleotide sequence ID" value="NZ_CP015756.1"/>
</dbReference>
<accession>A0A1J0GG08</accession>
<dbReference type="InterPro" id="IPR012347">
    <property type="entry name" value="Ferritin-like"/>
</dbReference>
<evidence type="ECO:0000259" key="1">
    <source>
        <dbReference type="PROSITE" id="PS50905"/>
    </source>
</evidence>
<dbReference type="Proteomes" id="UP000182569">
    <property type="component" value="Chromosome"/>
</dbReference>
<dbReference type="InterPro" id="IPR009040">
    <property type="entry name" value="Ferritin-like_diiron"/>
</dbReference>
<evidence type="ECO:0000313" key="2">
    <source>
        <dbReference type="EMBL" id="APC39830.1"/>
    </source>
</evidence>
<dbReference type="OrthoDB" id="9799749at2"/>
<keyword evidence="3" id="KW-1185">Reference proteome</keyword>
<proteinExistence type="predicted"/>
<dbReference type="KEGG" id="ceu:A7L45_06980"/>
<dbReference type="STRING" id="1552.A7L45_06980"/>
<dbReference type="PANTHER" id="PTHR43339">
    <property type="entry name" value="RUBRERYTHRIN-RELATED"/>
    <property type="match status" value="1"/>
</dbReference>